<dbReference type="AlphaFoldDB" id="A0A9D1IP95"/>
<reference evidence="1" key="1">
    <citation type="submission" date="2020-10" db="EMBL/GenBank/DDBJ databases">
        <authorList>
            <person name="Gilroy R."/>
        </authorList>
    </citation>
    <scope>NUCLEOTIDE SEQUENCE</scope>
    <source>
        <strain evidence="1">17073</strain>
    </source>
</reference>
<dbReference type="Gene3D" id="3.30.930.10">
    <property type="entry name" value="Bira Bifunctional Protein, Domain 2"/>
    <property type="match status" value="1"/>
</dbReference>
<dbReference type="SUPFAM" id="SSF55681">
    <property type="entry name" value="Class II aaRS and biotin synthetases"/>
    <property type="match status" value="1"/>
</dbReference>
<sequence>AYGLDRWVSLFAGLDSIRDCIAFPKNNSGRDVMLDAPAPLEQKQLDELQLAVDLKEQ</sequence>
<protein>
    <recommendedName>
        <fullName evidence="3">Aspartyl-tRNA synthetase</fullName>
    </recommendedName>
</protein>
<accession>A0A9D1IP95</accession>
<reference evidence="1" key="2">
    <citation type="journal article" date="2021" name="PeerJ">
        <title>Extensive microbial diversity within the chicken gut microbiome revealed by metagenomics and culture.</title>
        <authorList>
            <person name="Gilroy R."/>
            <person name="Ravi A."/>
            <person name="Getino M."/>
            <person name="Pursley I."/>
            <person name="Horton D.L."/>
            <person name="Alikhan N.F."/>
            <person name="Baker D."/>
            <person name="Gharbi K."/>
            <person name="Hall N."/>
            <person name="Watson M."/>
            <person name="Adriaenssens E.M."/>
            <person name="Foster-Nyarko E."/>
            <person name="Jarju S."/>
            <person name="Secka A."/>
            <person name="Antonio M."/>
            <person name="Oren A."/>
            <person name="Chaudhuri R.R."/>
            <person name="La Ragione R."/>
            <person name="Hildebrand F."/>
            <person name="Pallen M.J."/>
        </authorList>
    </citation>
    <scope>NUCLEOTIDE SEQUENCE</scope>
    <source>
        <strain evidence="1">17073</strain>
    </source>
</reference>
<gene>
    <name evidence="1" type="ORF">IAD18_08300</name>
</gene>
<evidence type="ECO:0008006" key="3">
    <source>
        <dbReference type="Google" id="ProtNLM"/>
    </source>
</evidence>
<dbReference type="EMBL" id="DVMS01000234">
    <property type="protein sequence ID" value="HIU39649.1"/>
    <property type="molecule type" value="Genomic_DNA"/>
</dbReference>
<comment type="caution">
    <text evidence="1">The sequence shown here is derived from an EMBL/GenBank/DDBJ whole genome shotgun (WGS) entry which is preliminary data.</text>
</comment>
<feature type="non-terminal residue" evidence="1">
    <location>
        <position position="1"/>
    </location>
</feature>
<name>A0A9D1IP95_9BACT</name>
<organism evidence="1 2">
    <name type="scientific">Candidatus Limisoma intestinavium</name>
    <dbReference type="NCBI Taxonomy" id="2840856"/>
    <lineage>
        <taxon>Bacteria</taxon>
        <taxon>Pseudomonadati</taxon>
        <taxon>Bacteroidota</taxon>
        <taxon>Bacteroidia</taxon>
        <taxon>Bacteroidales</taxon>
        <taxon>Candidatus Limisoma</taxon>
    </lineage>
</organism>
<dbReference type="InterPro" id="IPR045864">
    <property type="entry name" value="aa-tRNA-synth_II/BPL/LPL"/>
</dbReference>
<dbReference type="Proteomes" id="UP000824076">
    <property type="component" value="Unassembled WGS sequence"/>
</dbReference>
<evidence type="ECO:0000313" key="2">
    <source>
        <dbReference type="Proteomes" id="UP000824076"/>
    </source>
</evidence>
<evidence type="ECO:0000313" key="1">
    <source>
        <dbReference type="EMBL" id="HIU39649.1"/>
    </source>
</evidence>
<proteinExistence type="predicted"/>